<feature type="domain" description="Major facilitator superfamily (MFS) profile" evidence="5">
    <location>
        <begin position="220"/>
        <end position="408"/>
    </location>
</feature>
<evidence type="ECO:0000256" key="2">
    <source>
        <dbReference type="ARBA" id="ARBA00022989"/>
    </source>
</evidence>
<feature type="transmembrane region" description="Helical" evidence="4">
    <location>
        <begin position="221"/>
        <end position="243"/>
    </location>
</feature>
<evidence type="ECO:0000256" key="3">
    <source>
        <dbReference type="ARBA" id="ARBA00023136"/>
    </source>
</evidence>
<evidence type="ECO:0000256" key="1">
    <source>
        <dbReference type="ARBA" id="ARBA00022692"/>
    </source>
</evidence>
<feature type="transmembrane region" description="Helical" evidence="4">
    <location>
        <begin position="344"/>
        <end position="364"/>
    </location>
</feature>
<feature type="transmembrane region" description="Helical" evidence="4">
    <location>
        <begin position="84"/>
        <end position="102"/>
    </location>
</feature>
<evidence type="ECO:0000313" key="7">
    <source>
        <dbReference type="Proteomes" id="UP000464178"/>
    </source>
</evidence>
<sequence length="408" mass="41908">MSTVVAPHPTAPRIAARDRIGLNAANFFLAELTGVVIPFLAKMLADRGWRDDAIQYTAAACGLGVFLAQTPAGLITDRSRNRRLLLAGASLVVGACFGLLPLAPDTGWLIGLLAFLGGVGQAFFVPLLGALALGLAGHAALHKVMGENQGWNHAGNIVAAFTAMGVAAWLGLPAVFYTVSVVSAFAAASAFLIRPADPKGEPGAATEAGPGLWALFRDRRVVGLFAAVALFHLANAPVMPLVGQYIARLGGSDTQVAAVVLVAQAVMIPVAVLAGWACHRWGRKPVFAVAFVALPVRILLYSFSSDPWELVALQVFDGIGAGVYGVVIAVLCADLTRGAGGFNALQGVLATALAVGGVLGPLLAGPLVQHLGFGSAFRAFALVAAAGAVVFLAFVPETRPDACAELPR</sequence>
<gene>
    <name evidence="6" type="ORF">SOIL9_09080</name>
</gene>
<dbReference type="PANTHER" id="PTHR23539:SF1">
    <property type="entry name" value="MAJOR FACILITATOR SUPERFAMILY (MFS) PROFILE DOMAIN-CONTAINING PROTEIN"/>
    <property type="match status" value="1"/>
</dbReference>
<dbReference type="InterPro" id="IPR020846">
    <property type="entry name" value="MFS_dom"/>
</dbReference>
<dbReference type="RefSeq" id="WP_162671038.1">
    <property type="nucleotide sequence ID" value="NZ_LR593886.1"/>
</dbReference>
<dbReference type="Pfam" id="PF07690">
    <property type="entry name" value="MFS_1"/>
    <property type="match status" value="1"/>
</dbReference>
<dbReference type="InterPro" id="IPR011701">
    <property type="entry name" value="MFS"/>
</dbReference>
<feature type="transmembrane region" description="Helical" evidence="4">
    <location>
        <begin position="376"/>
        <end position="395"/>
    </location>
</feature>
<dbReference type="Proteomes" id="UP000464178">
    <property type="component" value="Chromosome"/>
</dbReference>
<name>A0A6P2D7V8_9BACT</name>
<feature type="transmembrane region" description="Helical" evidence="4">
    <location>
        <begin position="255"/>
        <end position="278"/>
    </location>
</feature>
<feature type="transmembrane region" description="Helical" evidence="4">
    <location>
        <begin position="20"/>
        <end position="41"/>
    </location>
</feature>
<feature type="transmembrane region" description="Helical" evidence="4">
    <location>
        <begin position="153"/>
        <end position="170"/>
    </location>
</feature>
<proteinExistence type="predicted"/>
<dbReference type="KEGG" id="gms:SOIL9_09080"/>
<feature type="transmembrane region" description="Helical" evidence="4">
    <location>
        <begin position="310"/>
        <end position="332"/>
    </location>
</feature>
<feature type="transmembrane region" description="Helical" evidence="4">
    <location>
        <begin position="53"/>
        <end position="72"/>
    </location>
</feature>
<dbReference type="SUPFAM" id="SSF103473">
    <property type="entry name" value="MFS general substrate transporter"/>
    <property type="match status" value="1"/>
</dbReference>
<organism evidence="6 7">
    <name type="scientific">Gemmata massiliana</name>
    <dbReference type="NCBI Taxonomy" id="1210884"/>
    <lineage>
        <taxon>Bacteria</taxon>
        <taxon>Pseudomonadati</taxon>
        <taxon>Planctomycetota</taxon>
        <taxon>Planctomycetia</taxon>
        <taxon>Gemmatales</taxon>
        <taxon>Gemmataceae</taxon>
        <taxon>Gemmata</taxon>
    </lineage>
</organism>
<dbReference type="EMBL" id="LR593886">
    <property type="protein sequence ID" value="VTR97063.1"/>
    <property type="molecule type" value="Genomic_DNA"/>
</dbReference>
<dbReference type="InterPro" id="IPR036259">
    <property type="entry name" value="MFS_trans_sf"/>
</dbReference>
<protein>
    <recommendedName>
        <fullName evidence="5">Major facilitator superfamily (MFS) profile domain-containing protein</fullName>
    </recommendedName>
</protein>
<evidence type="ECO:0000256" key="4">
    <source>
        <dbReference type="SAM" id="Phobius"/>
    </source>
</evidence>
<evidence type="ECO:0000313" key="6">
    <source>
        <dbReference type="EMBL" id="VTR97063.1"/>
    </source>
</evidence>
<keyword evidence="7" id="KW-1185">Reference proteome</keyword>
<dbReference type="GO" id="GO:0016020">
    <property type="term" value="C:membrane"/>
    <property type="evidence" value="ECO:0007669"/>
    <property type="project" value="UniProtKB-SubCell"/>
</dbReference>
<evidence type="ECO:0000259" key="5">
    <source>
        <dbReference type="PROSITE" id="PS50850"/>
    </source>
</evidence>
<dbReference type="Gene3D" id="1.20.1250.20">
    <property type="entry name" value="MFS general substrate transporter like domains"/>
    <property type="match status" value="2"/>
</dbReference>
<keyword evidence="2 4" id="KW-1133">Transmembrane helix</keyword>
<reference evidence="6 7" key="1">
    <citation type="submission" date="2019-05" db="EMBL/GenBank/DDBJ databases">
        <authorList>
            <consortium name="Science for Life Laboratories"/>
        </authorList>
    </citation>
    <scope>NUCLEOTIDE SEQUENCE [LARGE SCALE GENOMIC DNA]</scope>
    <source>
        <strain evidence="6">Soil9</strain>
    </source>
</reference>
<accession>A0A6P2D7V8</accession>
<dbReference type="GO" id="GO:0022857">
    <property type="term" value="F:transmembrane transporter activity"/>
    <property type="evidence" value="ECO:0007669"/>
    <property type="project" value="InterPro"/>
</dbReference>
<dbReference type="AlphaFoldDB" id="A0A6P2D7V8"/>
<feature type="transmembrane region" description="Helical" evidence="4">
    <location>
        <begin position="108"/>
        <end position="141"/>
    </location>
</feature>
<keyword evidence="3 4" id="KW-0472">Membrane</keyword>
<dbReference type="PROSITE" id="PS50850">
    <property type="entry name" value="MFS"/>
    <property type="match status" value="1"/>
</dbReference>
<dbReference type="PANTHER" id="PTHR23539">
    <property type="entry name" value="MFS TRANSPORTER"/>
    <property type="match status" value="1"/>
</dbReference>
<keyword evidence="1 4" id="KW-0812">Transmembrane</keyword>